<dbReference type="AlphaFoldDB" id="A0A4Y1QZ27"/>
<name>A0A4Y1QZ27_PRUDU</name>
<dbReference type="InterPro" id="IPR023803">
    <property type="entry name" value="Ribosomal_bS16_dom_sf"/>
</dbReference>
<dbReference type="SUPFAM" id="SSF54565">
    <property type="entry name" value="Ribosomal protein S16"/>
    <property type="match status" value="1"/>
</dbReference>
<evidence type="ECO:0000313" key="1">
    <source>
        <dbReference type="EMBL" id="BBG97122.1"/>
    </source>
</evidence>
<dbReference type="EMBL" id="AP019298">
    <property type="protein sequence ID" value="BBG97122.1"/>
    <property type="molecule type" value="Genomic_DNA"/>
</dbReference>
<gene>
    <name evidence="1" type="ORF">Prudu_006142</name>
    <name evidence="2" type="ORF">Prudu_006152</name>
</gene>
<reference evidence="2" key="1">
    <citation type="journal article" date="2019" name="Science">
        <title>Mutation of a bHLH transcription factor allowed almond domestication.</title>
        <authorList>
            <person name="Sanchez-Perez R."/>
            <person name="Pavan S."/>
            <person name="Mazzeo R."/>
            <person name="Moldovan C."/>
            <person name="Aiese Cigliano R."/>
            <person name="Del Cueto J."/>
            <person name="Ricciardi F."/>
            <person name="Lotti C."/>
            <person name="Ricciardi L."/>
            <person name="Dicenta F."/>
            <person name="Lopez-Marques R.L."/>
            <person name="Lindberg Moller B."/>
        </authorList>
    </citation>
    <scope>NUCLEOTIDE SEQUENCE</scope>
</reference>
<dbReference type="Gene3D" id="3.30.1320.10">
    <property type="match status" value="1"/>
</dbReference>
<protein>
    <submittedName>
        <fullName evidence="2">Uncharacterized protein</fullName>
    </submittedName>
</protein>
<organism evidence="2">
    <name type="scientific">Prunus dulcis</name>
    <name type="common">Almond</name>
    <name type="synonym">Amygdalus dulcis</name>
    <dbReference type="NCBI Taxonomy" id="3755"/>
    <lineage>
        <taxon>Eukaryota</taxon>
        <taxon>Viridiplantae</taxon>
        <taxon>Streptophyta</taxon>
        <taxon>Embryophyta</taxon>
        <taxon>Tracheophyta</taxon>
        <taxon>Spermatophyta</taxon>
        <taxon>Magnoliopsida</taxon>
        <taxon>eudicotyledons</taxon>
        <taxon>Gunneridae</taxon>
        <taxon>Pentapetalae</taxon>
        <taxon>rosids</taxon>
        <taxon>fabids</taxon>
        <taxon>Rosales</taxon>
        <taxon>Rosaceae</taxon>
        <taxon>Amygdaloideae</taxon>
        <taxon>Amygdaleae</taxon>
        <taxon>Prunus</taxon>
    </lineage>
</organism>
<dbReference type="EMBL" id="AP019298">
    <property type="protein sequence ID" value="BBG97131.1"/>
    <property type="molecule type" value="Genomic_DNA"/>
</dbReference>
<accession>A0A4Y1QZ27</accession>
<feature type="non-terminal residue" evidence="2">
    <location>
        <position position="1"/>
    </location>
</feature>
<sequence>IIYNFLEPYEEKTSYTFLGGVLFIYPNEPFIESLQLMFDPDEREEIFVKWNQIYLNVPAILYFLEKGAQPTGTVHDISKKAGIEKDQVNK</sequence>
<proteinExistence type="predicted"/>
<evidence type="ECO:0000313" key="2">
    <source>
        <dbReference type="EMBL" id="BBG97131.1"/>
    </source>
</evidence>